<protein>
    <submittedName>
        <fullName evidence="3">Lipase</fullName>
    </submittedName>
</protein>
<sequence length="376" mass="39058">MKLRHRIPALAALICAAVIGSGTATAAPPDTPETQLADLIAAGLHPAADGDVPQPILDTGSSSGSGGRVGSHASEAVGEGPEMTSYLAAFGYGLTHPDAAPPGANRWDCVPSADHPKPIVLVHGTWLNAYDSFAYMAPKLARAGFCIFAFNYGRSGLLDGGGLGAVLPGRYAVGPIEDSAWQLAAFVDRVRATTHSDRVDIVAHSQGAPVADQYLKFDGGAEKVGQLVSFGGTHHGTTLLGMATLGRIITNLGIDILGFYRPLVGPANIQQAVGSPFLNQLNLAGDTVPGVAYTVVASRYDEVMNPVELALLRAGPDATVDDITLQDGCEQDLSDHLTMMYSPRALSIALHALDPQRYPTLSCSFNPWLVGGGGGL</sequence>
<dbReference type="Gene3D" id="3.40.50.1820">
    <property type="entry name" value="alpha/beta hydrolase"/>
    <property type="match status" value="1"/>
</dbReference>
<dbReference type="InterPro" id="IPR029058">
    <property type="entry name" value="AB_hydrolase_fold"/>
</dbReference>
<dbReference type="GO" id="GO:0016042">
    <property type="term" value="P:lipid catabolic process"/>
    <property type="evidence" value="ECO:0007669"/>
    <property type="project" value="InterPro"/>
</dbReference>
<dbReference type="Pfam" id="PF01674">
    <property type="entry name" value="Lipase_2"/>
    <property type="match status" value="1"/>
</dbReference>
<dbReference type="SUPFAM" id="SSF53474">
    <property type="entry name" value="alpha/beta-Hydrolases"/>
    <property type="match status" value="1"/>
</dbReference>
<keyword evidence="4" id="KW-1185">Reference proteome</keyword>
<feature type="chain" id="PRO_5015418511" evidence="2">
    <location>
        <begin position="27"/>
        <end position="376"/>
    </location>
</feature>
<dbReference type="GO" id="GO:0016298">
    <property type="term" value="F:lipase activity"/>
    <property type="evidence" value="ECO:0007669"/>
    <property type="project" value="TreeGrafter"/>
</dbReference>
<keyword evidence="2" id="KW-0732">Signal</keyword>
<dbReference type="PANTHER" id="PTHR32015">
    <property type="entry name" value="FASTING INDUCED LIPASE"/>
    <property type="match status" value="1"/>
</dbReference>
<dbReference type="EMBL" id="PSZD01000040">
    <property type="protein sequence ID" value="PPJ19791.1"/>
    <property type="molecule type" value="Genomic_DNA"/>
</dbReference>
<accession>A0A2S5ZVQ5</accession>
<dbReference type="InterPro" id="IPR002918">
    <property type="entry name" value="Lipase_EstA/Esterase_EstB"/>
</dbReference>
<dbReference type="GeneID" id="66724444"/>
<evidence type="ECO:0000256" key="1">
    <source>
        <dbReference type="SAM" id="MobiDB-lite"/>
    </source>
</evidence>
<name>A0A2S5ZVQ5_9NOCA</name>
<feature type="signal peptide" evidence="2">
    <location>
        <begin position="1"/>
        <end position="26"/>
    </location>
</feature>
<reference evidence="3 4" key="1">
    <citation type="submission" date="2018-02" db="EMBL/GenBank/DDBJ databases">
        <title>8 Nocardia nova and 1 Nocardia cyriacigeorgica strain used for evolution to TMP-SMX.</title>
        <authorList>
            <person name="Mehta H."/>
            <person name="Weng J."/>
            <person name="Shamoo Y."/>
        </authorList>
    </citation>
    <scope>NUCLEOTIDE SEQUENCE [LARGE SCALE GENOMIC DNA]</scope>
    <source>
        <strain evidence="3 4">BAA2227</strain>
    </source>
</reference>
<evidence type="ECO:0000313" key="3">
    <source>
        <dbReference type="EMBL" id="PPJ19791.1"/>
    </source>
</evidence>
<evidence type="ECO:0000313" key="4">
    <source>
        <dbReference type="Proteomes" id="UP000238356"/>
    </source>
</evidence>
<dbReference type="RefSeq" id="WP_064902071.1">
    <property type="nucleotide sequence ID" value="NZ_JADLQW010000023.1"/>
</dbReference>
<evidence type="ECO:0000256" key="2">
    <source>
        <dbReference type="SAM" id="SignalP"/>
    </source>
</evidence>
<feature type="region of interest" description="Disordered" evidence="1">
    <location>
        <begin position="48"/>
        <end position="76"/>
    </location>
</feature>
<dbReference type="Proteomes" id="UP000238356">
    <property type="component" value="Unassembled WGS sequence"/>
</dbReference>
<organism evidence="3 4">
    <name type="scientific">Nocardia nova</name>
    <dbReference type="NCBI Taxonomy" id="37330"/>
    <lineage>
        <taxon>Bacteria</taxon>
        <taxon>Bacillati</taxon>
        <taxon>Actinomycetota</taxon>
        <taxon>Actinomycetes</taxon>
        <taxon>Mycobacteriales</taxon>
        <taxon>Nocardiaceae</taxon>
        <taxon>Nocardia</taxon>
    </lineage>
</organism>
<comment type="caution">
    <text evidence="3">The sequence shown here is derived from an EMBL/GenBank/DDBJ whole genome shotgun (WGS) entry which is preliminary data.</text>
</comment>
<gene>
    <name evidence="3" type="ORF">C5F51_34680</name>
</gene>
<dbReference type="AlphaFoldDB" id="A0A2S5ZVQ5"/>
<dbReference type="PANTHER" id="PTHR32015:SF1">
    <property type="entry name" value="LIPASE"/>
    <property type="match status" value="1"/>
</dbReference>
<proteinExistence type="predicted"/>